<name>A0A918WF53_9BACT</name>
<dbReference type="SUPFAM" id="SSF52374">
    <property type="entry name" value="Nucleotidylyl transferase"/>
    <property type="match status" value="1"/>
</dbReference>
<comment type="function">
    <text evidence="1 11">Catalyzes the reversible adenylation of nicotinate mononucleotide (NaMN) to nicotinic acid adenine dinucleotide (NaAD).</text>
</comment>
<comment type="pathway">
    <text evidence="2 11">Cofactor biosynthesis; NAD(+) biosynthesis; deamido-NAD(+) from nicotinate D-ribonucleotide: step 1/1.</text>
</comment>
<dbReference type="CDD" id="cd02165">
    <property type="entry name" value="NMNAT"/>
    <property type="match status" value="1"/>
</dbReference>
<keyword evidence="14" id="KW-1185">Reference proteome</keyword>
<reference evidence="13" key="2">
    <citation type="submission" date="2020-09" db="EMBL/GenBank/DDBJ databases">
        <authorList>
            <person name="Sun Q."/>
            <person name="Kim S."/>
        </authorList>
    </citation>
    <scope>NUCLEOTIDE SEQUENCE</scope>
    <source>
        <strain evidence="13">KCTC 12988</strain>
    </source>
</reference>
<dbReference type="EC" id="2.7.7.18" evidence="11"/>
<dbReference type="PANTHER" id="PTHR39321:SF3">
    <property type="entry name" value="PHOSPHOPANTETHEINE ADENYLYLTRANSFERASE"/>
    <property type="match status" value="1"/>
</dbReference>
<evidence type="ECO:0000256" key="10">
    <source>
        <dbReference type="ARBA" id="ARBA00048721"/>
    </source>
</evidence>
<dbReference type="Pfam" id="PF01467">
    <property type="entry name" value="CTP_transf_like"/>
    <property type="match status" value="1"/>
</dbReference>
<dbReference type="InterPro" id="IPR005248">
    <property type="entry name" value="NadD/NMNAT"/>
</dbReference>
<dbReference type="Gene3D" id="3.40.50.620">
    <property type="entry name" value="HUPs"/>
    <property type="match status" value="1"/>
</dbReference>
<dbReference type="GO" id="GO:0009435">
    <property type="term" value="P:NAD+ biosynthetic process"/>
    <property type="evidence" value="ECO:0007669"/>
    <property type="project" value="UniProtKB-UniRule"/>
</dbReference>
<organism evidence="13 14">
    <name type="scientific">Roseibacillus persicicus</name>
    <dbReference type="NCBI Taxonomy" id="454148"/>
    <lineage>
        <taxon>Bacteria</taxon>
        <taxon>Pseudomonadati</taxon>
        <taxon>Verrucomicrobiota</taxon>
        <taxon>Verrucomicrobiia</taxon>
        <taxon>Verrucomicrobiales</taxon>
        <taxon>Verrucomicrobiaceae</taxon>
        <taxon>Roseibacillus</taxon>
    </lineage>
</organism>
<feature type="domain" description="Cytidyltransferase-like" evidence="12">
    <location>
        <begin position="16"/>
        <end position="174"/>
    </location>
</feature>
<keyword evidence="7 11" id="KW-0547">Nucleotide-binding</keyword>
<dbReference type="AlphaFoldDB" id="A0A918WF53"/>
<evidence type="ECO:0000256" key="8">
    <source>
        <dbReference type="ARBA" id="ARBA00022840"/>
    </source>
</evidence>
<dbReference type="Proteomes" id="UP000644507">
    <property type="component" value="Unassembled WGS sequence"/>
</dbReference>
<comment type="similarity">
    <text evidence="3 11">Belongs to the NadD family.</text>
</comment>
<dbReference type="GO" id="GO:0004515">
    <property type="term" value="F:nicotinate-nucleotide adenylyltransferase activity"/>
    <property type="evidence" value="ECO:0007669"/>
    <property type="project" value="UniProtKB-UniRule"/>
</dbReference>
<dbReference type="NCBIfam" id="TIGR00482">
    <property type="entry name" value="nicotinate (nicotinamide) nucleotide adenylyltransferase"/>
    <property type="match status" value="1"/>
</dbReference>
<keyword evidence="4 11" id="KW-0662">Pyridine nucleotide biosynthesis</keyword>
<dbReference type="HAMAP" id="MF_00244">
    <property type="entry name" value="NaMN_adenylyltr"/>
    <property type="match status" value="1"/>
</dbReference>
<keyword evidence="8 11" id="KW-0067">ATP-binding</keyword>
<proteinExistence type="inferred from homology"/>
<keyword evidence="6 11" id="KW-0548">Nucleotidyltransferase</keyword>
<evidence type="ECO:0000256" key="2">
    <source>
        <dbReference type="ARBA" id="ARBA00005019"/>
    </source>
</evidence>
<evidence type="ECO:0000256" key="5">
    <source>
        <dbReference type="ARBA" id="ARBA00022679"/>
    </source>
</evidence>
<evidence type="ECO:0000313" key="13">
    <source>
        <dbReference type="EMBL" id="GHC40050.1"/>
    </source>
</evidence>
<evidence type="ECO:0000256" key="7">
    <source>
        <dbReference type="ARBA" id="ARBA00022741"/>
    </source>
</evidence>
<dbReference type="EMBL" id="BMXI01000001">
    <property type="protein sequence ID" value="GHC40050.1"/>
    <property type="molecule type" value="Genomic_DNA"/>
</dbReference>
<evidence type="ECO:0000256" key="11">
    <source>
        <dbReference type="HAMAP-Rule" id="MF_00244"/>
    </source>
</evidence>
<accession>A0A918WF53</accession>
<evidence type="ECO:0000256" key="6">
    <source>
        <dbReference type="ARBA" id="ARBA00022695"/>
    </source>
</evidence>
<dbReference type="InterPro" id="IPR014729">
    <property type="entry name" value="Rossmann-like_a/b/a_fold"/>
</dbReference>
<protein>
    <recommendedName>
        <fullName evidence="11">Probable nicotinate-nucleotide adenylyltransferase</fullName>
        <ecNumber evidence="11">2.7.7.18</ecNumber>
    </recommendedName>
    <alternativeName>
        <fullName evidence="11">Deamido-NAD(+) diphosphorylase</fullName>
    </alternativeName>
    <alternativeName>
        <fullName evidence="11">Deamido-NAD(+) pyrophosphorylase</fullName>
    </alternativeName>
    <alternativeName>
        <fullName evidence="11">Nicotinate mononucleotide adenylyltransferase</fullName>
        <shortName evidence="11">NaMN adenylyltransferase</shortName>
    </alternativeName>
</protein>
<dbReference type="PANTHER" id="PTHR39321">
    <property type="entry name" value="NICOTINATE-NUCLEOTIDE ADENYLYLTRANSFERASE-RELATED"/>
    <property type="match status" value="1"/>
</dbReference>
<comment type="catalytic activity">
    <reaction evidence="10 11">
        <text>nicotinate beta-D-ribonucleotide + ATP + H(+) = deamido-NAD(+) + diphosphate</text>
        <dbReference type="Rhea" id="RHEA:22860"/>
        <dbReference type="ChEBI" id="CHEBI:15378"/>
        <dbReference type="ChEBI" id="CHEBI:30616"/>
        <dbReference type="ChEBI" id="CHEBI:33019"/>
        <dbReference type="ChEBI" id="CHEBI:57502"/>
        <dbReference type="ChEBI" id="CHEBI:58437"/>
        <dbReference type="EC" id="2.7.7.18"/>
    </reaction>
</comment>
<evidence type="ECO:0000313" key="14">
    <source>
        <dbReference type="Proteomes" id="UP000644507"/>
    </source>
</evidence>
<evidence type="ECO:0000256" key="1">
    <source>
        <dbReference type="ARBA" id="ARBA00002324"/>
    </source>
</evidence>
<dbReference type="RefSeq" id="WP_189566183.1">
    <property type="nucleotide sequence ID" value="NZ_BMXI01000001.1"/>
</dbReference>
<evidence type="ECO:0000256" key="3">
    <source>
        <dbReference type="ARBA" id="ARBA00009014"/>
    </source>
</evidence>
<dbReference type="NCBIfam" id="TIGR00125">
    <property type="entry name" value="cyt_tran_rel"/>
    <property type="match status" value="1"/>
</dbReference>
<keyword evidence="5 11" id="KW-0808">Transferase</keyword>
<comment type="caution">
    <text evidence="13">The sequence shown here is derived from an EMBL/GenBank/DDBJ whole genome shotgun (WGS) entry which is preliminary data.</text>
</comment>
<evidence type="ECO:0000256" key="4">
    <source>
        <dbReference type="ARBA" id="ARBA00022642"/>
    </source>
</evidence>
<dbReference type="InterPro" id="IPR004821">
    <property type="entry name" value="Cyt_trans-like"/>
</dbReference>
<keyword evidence="9 11" id="KW-0520">NAD</keyword>
<dbReference type="GO" id="GO:0005524">
    <property type="term" value="F:ATP binding"/>
    <property type="evidence" value="ECO:0007669"/>
    <property type="project" value="UniProtKB-KW"/>
</dbReference>
<evidence type="ECO:0000256" key="9">
    <source>
        <dbReference type="ARBA" id="ARBA00023027"/>
    </source>
</evidence>
<reference evidence="13" key="1">
    <citation type="journal article" date="2014" name="Int. J. Syst. Evol. Microbiol.">
        <title>Complete genome sequence of Corynebacterium casei LMG S-19264T (=DSM 44701T), isolated from a smear-ripened cheese.</title>
        <authorList>
            <consortium name="US DOE Joint Genome Institute (JGI-PGF)"/>
            <person name="Walter F."/>
            <person name="Albersmeier A."/>
            <person name="Kalinowski J."/>
            <person name="Ruckert C."/>
        </authorList>
    </citation>
    <scope>NUCLEOTIDE SEQUENCE</scope>
    <source>
        <strain evidence="13">KCTC 12988</strain>
    </source>
</reference>
<sequence>MSAEQQSEQERPRIALFGGTFDPVHEGHIEVAARAVEALSLDRVIFLPCRQSPHKEAAAGASEAQRLEMLRLATRDLPWAEVSDWEYHQPIPSFSWRTAEAFQEQFAGAKLSWLMGWDQWVVLPTWNRFSYLAELVEFIVHAREVEGEPTAILHEGARVEFVSGNHPASSSAIRGMLVQGEPVPAGWLEAQVEQYLDRNRPYRQ</sequence>
<gene>
    <name evidence="11 13" type="primary">nadD</name>
    <name evidence="13" type="ORF">GCM10007100_00430</name>
</gene>
<evidence type="ECO:0000259" key="12">
    <source>
        <dbReference type="Pfam" id="PF01467"/>
    </source>
</evidence>